<dbReference type="PANTHER" id="PTHR42949">
    <property type="entry name" value="ANAEROBIC GLYCEROL-3-PHOSPHATE DEHYDROGENASE SUBUNIT B"/>
    <property type="match status" value="1"/>
</dbReference>
<evidence type="ECO:0000313" key="4">
    <source>
        <dbReference type="EMBL" id="MCA2015133.1"/>
    </source>
</evidence>
<dbReference type="EMBL" id="JAIWIU010000016">
    <property type="protein sequence ID" value="MCA2015133.1"/>
    <property type="molecule type" value="Genomic_DNA"/>
</dbReference>
<dbReference type="Pfam" id="PF04324">
    <property type="entry name" value="Fer2_BFD"/>
    <property type="match status" value="1"/>
</dbReference>
<dbReference type="Pfam" id="PF07992">
    <property type="entry name" value="Pyr_redox_2"/>
    <property type="match status" value="1"/>
</dbReference>
<dbReference type="InterPro" id="IPR023753">
    <property type="entry name" value="FAD/NAD-binding_dom"/>
</dbReference>
<dbReference type="PRINTS" id="PR00469">
    <property type="entry name" value="PNDRDTASEII"/>
</dbReference>
<evidence type="ECO:0000259" key="2">
    <source>
        <dbReference type="Pfam" id="PF04324"/>
    </source>
</evidence>
<dbReference type="PRINTS" id="PR00368">
    <property type="entry name" value="FADPNR"/>
</dbReference>
<feature type="domain" description="BFD-like [2Fe-2S]-binding" evidence="2">
    <location>
        <begin position="376"/>
        <end position="428"/>
    </location>
</feature>
<dbReference type="CDD" id="cd19946">
    <property type="entry name" value="GlpA-like_Fer2_BFD-like"/>
    <property type="match status" value="1"/>
</dbReference>
<evidence type="ECO:0000259" key="3">
    <source>
        <dbReference type="Pfam" id="PF07992"/>
    </source>
</evidence>
<keyword evidence="5" id="KW-1185">Reference proteome</keyword>
<sequence>MERPRIVIIGAGPAGIHCAQTLVDAGLSPIVLDEQPQSGGQIYKRQPPGFKRDYNTLYGTEALKAKALHRCADTLQAKIDYYPNTSVWDVQDQVVYAYQDEKPIEIHYDYLVLCTGAIDRVIPIAGWQQAGSYTLGGAQIALKHQGLSIGKQVVFMGTGPLLYLVAYQYVKAGANVEAVLDTSSFADRLKGLLGLLAKPKALLSGMFFIAKMKKRGVVFKNAIKPKTILGDEQGVAGVEVEDAAGKVWHFACDAVATGFHLKPETQLADLLGCEFIYEPLSQLWLPKTDDCGRTTVAGVYCAGDGSAILGADAAECAGKLAAMALLTDAKQLTEKLKQRLPKLQHKMTQLRRFGMGLQKAFPWPAYLLDEIDDNTVICRCEMILAKEIRDSVMQKGADEVNRSKSFTRVGMGRCQGRYCSHVNAQLIANASRNGRSLEATSTGAFVGRQRSQAPVKPLPVNVYLNEPLVVDKKEEVIS</sequence>
<dbReference type="Gene3D" id="3.50.50.60">
    <property type="entry name" value="FAD/NAD(P)-binding domain"/>
    <property type="match status" value="2"/>
</dbReference>
<dbReference type="InterPro" id="IPR041854">
    <property type="entry name" value="BFD-like_2Fe2S-bd_dom_sf"/>
</dbReference>
<dbReference type="RefSeq" id="WP_225249597.1">
    <property type="nucleotide sequence ID" value="NZ_JAIWIU010000016.1"/>
</dbReference>
<dbReference type="InterPro" id="IPR036188">
    <property type="entry name" value="FAD/NAD-bd_sf"/>
</dbReference>
<dbReference type="InterPro" id="IPR007419">
    <property type="entry name" value="BFD-like_2Fe2S-bd_dom"/>
</dbReference>
<proteinExistence type="predicted"/>
<accession>A0ABS7YIE7</accession>
<dbReference type="SUPFAM" id="SSF51905">
    <property type="entry name" value="FAD/NAD(P)-binding domain"/>
    <property type="match status" value="1"/>
</dbReference>
<dbReference type="Proteomes" id="UP001199044">
    <property type="component" value="Unassembled WGS sequence"/>
</dbReference>
<protein>
    <submittedName>
        <fullName evidence="4">NAD(P)/FAD-dependent oxidoreductase</fullName>
    </submittedName>
</protein>
<dbReference type="InterPro" id="IPR017224">
    <property type="entry name" value="Opine_Oxase_asu/HCN_bsu"/>
</dbReference>
<gene>
    <name evidence="4" type="ORF">LDJ79_03360</name>
</gene>
<evidence type="ECO:0000313" key="5">
    <source>
        <dbReference type="Proteomes" id="UP001199044"/>
    </source>
</evidence>
<dbReference type="InterPro" id="IPR051691">
    <property type="entry name" value="Metab_Enz_Cyan_OpOx_G3PDH"/>
</dbReference>
<dbReference type="Gene3D" id="1.10.10.1100">
    <property type="entry name" value="BFD-like [2Fe-2S]-binding domain"/>
    <property type="match status" value="1"/>
</dbReference>
<dbReference type="PIRSF" id="PIRSF037495">
    <property type="entry name" value="Opine_OX_OoxA/HcnB"/>
    <property type="match status" value="1"/>
</dbReference>
<dbReference type="PANTHER" id="PTHR42949:SF3">
    <property type="entry name" value="ANAEROBIC GLYCEROL-3-PHOSPHATE DEHYDROGENASE SUBUNIT B"/>
    <property type="match status" value="1"/>
</dbReference>
<organism evidence="4 5">
    <name type="scientific">Vibrio tritonius</name>
    <dbReference type="NCBI Taxonomy" id="1435069"/>
    <lineage>
        <taxon>Bacteria</taxon>
        <taxon>Pseudomonadati</taxon>
        <taxon>Pseudomonadota</taxon>
        <taxon>Gammaproteobacteria</taxon>
        <taxon>Vibrionales</taxon>
        <taxon>Vibrionaceae</taxon>
        <taxon>Vibrio</taxon>
    </lineage>
</organism>
<name>A0ABS7YIE7_9VIBR</name>
<evidence type="ECO:0000256" key="1">
    <source>
        <dbReference type="ARBA" id="ARBA00023002"/>
    </source>
</evidence>
<keyword evidence="1" id="KW-0560">Oxidoreductase</keyword>
<reference evidence="5" key="1">
    <citation type="submission" date="2023-07" db="EMBL/GenBank/DDBJ databases">
        <title>Molecular identification of indigenous halophilic bacteria isolated from red sea cost, biodegradation of synthetic dyes and assessment of degraded metabolite toxicity.</title>
        <authorList>
            <person name="Chaieb K."/>
            <person name="Altayb H.N."/>
        </authorList>
    </citation>
    <scope>NUCLEOTIDE SEQUENCE [LARGE SCALE GENOMIC DNA]</scope>
    <source>
        <strain evidence="5">K20</strain>
    </source>
</reference>
<comment type="caution">
    <text evidence="4">The sequence shown here is derived from an EMBL/GenBank/DDBJ whole genome shotgun (WGS) entry which is preliminary data.</text>
</comment>
<feature type="domain" description="FAD/NAD(P)-binding" evidence="3">
    <location>
        <begin position="5"/>
        <end position="306"/>
    </location>
</feature>